<dbReference type="Proteomes" id="UP000249799">
    <property type="component" value="Chromosome"/>
</dbReference>
<dbReference type="KEGG" id="bsed:DN745_13305"/>
<dbReference type="Gene3D" id="3.40.630.30">
    <property type="match status" value="1"/>
</dbReference>
<gene>
    <name evidence="1" type="ORF">DN745_13305</name>
</gene>
<name>A0A2Z4FMT7_9DELT</name>
<reference evidence="1 2" key="1">
    <citation type="submission" date="2018-06" db="EMBL/GenBank/DDBJ databases">
        <title>Lujinxingia sediminis gen. nov. sp. nov., a new facultative anaerobic member of the class Deltaproteobacteria, and proposal of Lujinxingaceae fam. nov.</title>
        <authorList>
            <person name="Guo L.-Y."/>
            <person name="Li C.-M."/>
            <person name="Wang S."/>
            <person name="Du Z.-J."/>
        </authorList>
    </citation>
    <scope>NUCLEOTIDE SEQUENCE [LARGE SCALE GENOMIC DNA]</scope>
    <source>
        <strain evidence="1 2">FA350</strain>
    </source>
</reference>
<accession>A0A2Z4FMT7</accession>
<organism evidence="1 2">
    <name type="scientific">Bradymonas sediminis</name>
    <dbReference type="NCBI Taxonomy" id="1548548"/>
    <lineage>
        <taxon>Bacteria</taxon>
        <taxon>Deltaproteobacteria</taxon>
        <taxon>Bradymonadales</taxon>
        <taxon>Bradymonadaceae</taxon>
        <taxon>Bradymonas</taxon>
    </lineage>
</organism>
<dbReference type="OrthoDB" id="9796171at2"/>
<dbReference type="SUPFAM" id="SSF55729">
    <property type="entry name" value="Acyl-CoA N-acyltransferases (Nat)"/>
    <property type="match status" value="1"/>
</dbReference>
<proteinExistence type="predicted"/>
<dbReference type="InterPro" id="IPR000182">
    <property type="entry name" value="GNAT_dom"/>
</dbReference>
<dbReference type="Pfam" id="PF13673">
    <property type="entry name" value="Acetyltransf_10"/>
    <property type="match status" value="1"/>
</dbReference>
<dbReference type="InterPro" id="IPR016181">
    <property type="entry name" value="Acyl_CoA_acyltransferase"/>
</dbReference>
<evidence type="ECO:0000313" key="1">
    <source>
        <dbReference type="EMBL" id="AWV90253.1"/>
    </source>
</evidence>
<keyword evidence="2" id="KW-1185">Reference proteome</keyword>
<dbReference type="EMBL" id="CP030032">
    <property type="protein sequence ID" value="AWV90253.1"/>
    <property type="molecule type" value="Genomic_DNA"/>
</dbReference>
<sequence length="166" mass="18267">MSLDAAHQNLRFERTEAARIQPLRTRILRPHFEPGRLCIFAEDDAPSTAHFGLFDPAEDNACVAAVTFLPRHAPDAPDVAALQLRGMCVAESMQGKGLGARLFESTLAPLALLYPDAALVWCNARISAAQFYEKLGFERRGEVFEVDRIGPHIVMRRDLNPALAAG</sequence>
<dbReference type="AlphaFoldDB" id="A0A2Z4FMT7"/>
<dbReference type="PROSITE" id="PS51186">
    <property type="entry name" value="GNAT"/>
    <property type="match status" value="1"/>
</dbReference>
<dbReference type="GO" id="GO:0016747">
    <property type="term" value="F:acyltransferase activity, transferring groups other than amino-acyl groups"/>
    <property type="evidence" value="ECO:0007669"/>
    <property type="project" value="InterPro"/>
</dbReference>
<dbReference type="RefSeq" id="WP_111335560.1">
    <property type="nucleotide sequence ID" value="NZ_CP030032.1"/>
</dbReference>
<evidence type="ECO:0000313" key="2">
    <source>
        <dbReference type="Proteomes" id="UP000249799"/>
    </source>
</evidence>
<protein>
    <submittedName>
        <fullName evidence="1">Uncharacterized protein</fullName>
    </submittedName>
</protein>